<dbReference type="GO" id="GO:0000175">
    <property type="term" value="F:3'-5'-RNA exonuclease activity"/>
    <property type="evidence" value="ECO:0007669"/>
    <property type="project" value="TreeGrafter"/>
</dbReference>
<name>A0AAD2HQQ0_9AGAR</name>
<dbReference type="Gene3D" id="3.60.10.10">
    <property type="entry name" value="Endonuclease/exonuclease/phosphatase"/>
    <property type="match status" value="1"/>
</dbReference>
<sequence>MSKRPQLTPEQIALSEARKAKKLKLQSDPSEPALPEKSRILRRPWIELDRPGAKDAQQRPGRFSLLTWNVLAQCLVRRSLFPTSTCLKGAQRQPMIQEEILYQDADILCLQEVDGLDKLLPVLEKEGYRHHYASGPGKKHGCLIAFKNTYEKIGDRLVLYDEQDVRRDGEDKFRRGSSFRTKNIGSLVALRCVSDETRSVIVGTTHLFWHPRQAGILLRDITKYRADLGHGSWHCILAGDFNFTPEDPAYSLLVGRPLTQAQSERLDISRVVHVSLDPSVPVSGPRVADEDEGDDPDLVITNARRAVPADGLLSDAELSSLFASSGLVRSAYNEGLHHYRQIAGDIGTFGERLGWVAGSKGFHEPEYTSYTHWWKSVLDYIFFVEPRPLQITGFRAPHVVKNMELGLPQTGICGSDHISLCAEFRESVEFEALGSDR</sequence>
<dbReference type="InterPro" id="IPR005135">
    <property type="entry name" value="Endo/exonuclease/phosphatase"/>
</dbReference>
<dbReference type="InterPro" id="IPR036691">
    <property type="entry name" value="Endo/exonu/phosph_ase_sf"/>
</dbReference>
<evidence type="ECO:0000256" key="2">
    <source>
        <dbReference type="ARBA" id="ARBA00022801"/>
    </source>
</evidence>
<comment type="similarity">
    <text evidence="1">Belongs to the CCR4/nocturin family.</text>
</comment>
<dbReference type="AlphaFoldDB" id="A0AAD2HQQ0"/>
<dbReference type="SUPFAM" id="SSF56219">
    <property type="entry name" value="DNase I-like"/>
    <property type="match status" value="1"/>
</dbReference>
<keyword evidence="2" id="KW-0378">Hydrolase</keyword>
<organism evidence="4 5">
    <name type="scientific">Mycena citricolor</name>
    <dbReference type="NCBI Taxonomy" id="2018698"/>
    <lineage>
        <taxon>Eukaryota</taxon>
        <taxon>Fungi</taxon>
        <taxon>Dikarya</taxon>
        <taxon>Basidiomycota</taxon>
        <taxon>Agaricomycotina</taxon>
        <taxon>Agaricomycetes</taxon>
        <taxon>Agaricomycetidae</taxon>
        <taxon>Agaricales</taxon>
        <taxon>Marasmiineae</taxon>
        <taxon>Mycenaceae</taxon>
        <taxon>Mycena</taxon>
    </lineage>
</organism>
<comment type="caution">
    <text evidence="4">The sequence shown here is derived from an EMBL/GenBank/DDBJ whole genome shotgun (WGS) entry which is preliminary data.</text>
</comment>
<keyword evidence="5" id="KW-1185">Reference proteome</keyword>
<accession>A0AAD2HQQ0</accession>
<evidence type="ECO:0000259" key="3">
    <source>
        <dbReference type="Pfam" id="PF03372"/>
    </source>
</evidence>
<reference evidence="4" key="1">
    <citation type="submission" date="2023-11" db="EMBL/GenBank/DDBJ databases">
        <authorList>
            <person name="De Vega J J."/>
            <person name="De Vega J J."/>
        </authorList>
    </citation>
    <scope>NUCLEOTIDE SEQUENCE</scope>
</reference>
<dbReference type="GO" id="GO:0006139">
    <property type="term" value="P:nucleobase-containing compound metabolic process"/>
    <property type="evidence" value="ECO:0007669"/>
    <property type="project" value="UniProtKB-ARBA"/>
</dbReference>
<proteinExistence type="inferred from homology"/>
<dbReference type="InterPro" id="IPR050410">
    <property type="entry name" value="CCR4/nocturin_mRNA_transcr"/>
</dbReference>
<dbReference type="PANTHER" id="PTHR12121">
    <property type="entry name" value="CARBON CATABOLITE REPRESSOR PROTEIN 4"/>
    <property type="match status" value="1"/>
</dbReference>
<evidence type="ECO:0000313" key="5">
    <source>
        <dbReference type="Proteomes" id="UP001295794"/>
    </source>
</evidence>
<dbReference type="Pfam" id="PF03372">
    <property type="entry name" value="Exo_endo_phos"/>
    <property type="match status" value="1"/>
</dbReference>
<evidence type="ECO:0000256" key="1">
    <source>
        <dbReference type="ARBA" id="ARBA00010774"/>
    </source>
</evidence>
<protein>
    <recommendedName>
        <fullName evidence="3">Endonuclease/exonuclease/phosphatase domain-containing protein</fullName>
    </recommendedName>
</protein>
<evidence type="ECO:0000313" key="4">
    <source>
        <dbReference type="EMBL" id="CAK5280252.1"/>
    </source>
</evidence>
<dbReference type="Proteomes" id="UP001295794">
    <property type="component" value="Unassembled WGS sequence"/>
</dbReference>
<dbReference type="EMBL" id="CAVNYO010000440">
    <property type="protein sequence ID" value="CAK5280252.1"/>
    <property type="molecule type" value="Genomic_DNA"/>
</dbReference>
<gene>
    <name evidence="4" type="ORF">MYCIT1_LOCUS30733</name>
</gene>
<feature type="domain" description="Endonuclease/exonuclease/phosphatase" evidence="3">
    <location>
        <begin position="66"/>
        <end position="417"/>
    </location>
</feature>
<dbReference type="PANTHER" id="PTHR12121:SF45">
    <property type="entry name" value="NOCTURNIN"/>
    <property type="match status" value="1"/>
</dbReference>